<dbReference type="AlphaFoldDB" id="A0AAW0RSN0"/>
<feature type="domain" description="Nudix hydrolase" evidence="2">
    <location>
        <begin position="6"/>
        <end position="169"/>
    </location>
</feature>
<accession>A0AAW0RSN0</accession>
<evidence type="ECO:0000313" key="3">
    <source>
        <dbReference type="EMBL" id="KAK8145237.1"/>
    </source>
</evidence>
<dbReference type="Proteomes" id="UP001397290">
    <property type="component" value="Unassembled WGS sequence"/>
</dbReference>
<evidence type="ECO:0000313" key="4">
    <source>
        <dbReference type="Proteomes" id="UP001397290"/>
    </source>
</evidence>
<dbReference type="Gene3D" id="3.90.79.10">
    <property type="entry name" value="Nucleoside Triphosphate Pyrophosphohydrolase"/>
    <property type="match status" value="1"/>
</dbReference>
<organism evidence="3 4">
    <name type="scientific">Beauveria asiatica</name>
    <dbReference type="NCBI Taxonomy" id="1069075"/>
    <lineage>
        <taxon>Eukaryota</taxon>
        <taxon>Fungi</taxon>
        <taxon>Dikarya</taxon>
        <taxon>Ascomycota</taxon>
        <taxon>Pezizomycotina</taxon>
        <taxon>Sordariomycetes</taxon>
        <taxon>Hypocreomycetidae</taxon>
        <taxon>Hypocreales</taxon>
        <taxon>Cordycipitaceae</taxon>
        <taxon>Beauveria</taxon>
    </lineage>
</organism>
<dbReference type="InterPro" id="IPR020084">
    <property type="entry name" value="NUDIX_hydrolase_CS"/>
</dbReference>
<dbReference type="GO" id="GO:0004081">
    <property type="term" value="F:bis(5'-nucleosyl)-tetraphosphatase (asymmetrical) activity"/>
    <property type="evidence" value="ECO:0007669"/>
    <property type="project" value="TreeGrafter"/>
</dbReference>
<sequence>MSADRSLHFSDGFVISCGTVTVDIAESRVLLIRSRGTGEYYLPKGRKDIDESLEDAALRETWEETGVRAQLLPVRISTRATTSAAAAAAAAGADLASCVTEPLAVAQRVSDGVLKIIFWFVAAADSAAAPEEGMQQEGEDFEALWVGWDKVRSTLTFEDDWRIAEAGIKAVTSTK</sequence>
<dbReference type="Pfam" id="PF00293">
    <property type="entry name" value="NUDIX"/>
    <property type="match status" value="1"/>
</dbReference>
<dbReference type="InterPro" id="IPR051325">
    <property type="entry name" value="Nudix_hydrolase_domain"/>
</dbReference>
<dbReference type="EMBL" id="JAAHCF010000309">
    <property type="protein sequence ID" value="KAK8145237.1"/>
    <property type="molecule type" value="Genomic_DNA"/>
</dbReference>
<keyword evidence="1" id="KW-0378">Hydrolase</keyword>
<name>A0AAW0RSN0_9HYPO</name>
<dbReference type="PROSITE" id="PS00893">
    <property type="entry name" value="NUDIX_BOX"/>
    <property type="match status" value="1"/>
</dbReference>
<dbReference type="PROSITE" id="PS51462">
    <property type="entry name" value="NUDIX"/>
    <property type="match status" value="1"/>
</dbReference>
<protein>
    <recommendedName>
        <fullName evidence="2">Nudix hydrolase domain-containing protein</fullName>
    </recommendedName>
</protein>
<comment type="caution">
    <text evidence="3">The sequence shown here is derived from an EMBL/GenBank/DDBJ whole genome shotgun (WGS) entry which is preliminary data.</text>
</comment>
<dbReference type="GO" id="GO:0006167">
    <property type="term" value="P:AMP biosynthetic process"/>
    <property type="evidence" value="ECO:0007669"/>
    <property type="project" value="TreeGrafter"/>
</dbReference>
<dbReference type="SUPFAM" id="SSF55811">
    <property type="entry name" value="Nudix"/>
    <property type="match status" value="1"/>
</dbReference>
<evidence type="ECO:0000259" key="2">
    <source>
        <dbReference type="PROSITE" id="PS51462"/>
    </source>
</evidence>
<dbReference type="PANTHER" id="PTHR21340">
    <property type="entry name" value="DIADENOSINE 5,5-P1,P4-TETRAPHOSPHATE PYROPHOSPHOHYDROLASE MUTT"/>
    <property type="match status" value="1"/>
</dbReference>
<proteinExistence type="predicted"/>
<dbReference type="InterPro" id="IPR000086">
    <property type="entry name" value="NUDIX_hydrolase_dom"/>
</dbReference>
<reference evidence="3 4" key="1">
    <citation type="submission" date="2020-02" db="EMBL/GenBank/DDBJ databases">
        <title>Comparative genomics of the hypocrealean fungal genus Beauvera.</title>
        <authorList>
            <person name="Showalter D.N."/>
            <person name="Bushley K.E."/>
            <person name="Rehner S.A."/>
        </authorList>
    </citation>
    <scope>NUCLEOTIDE SEQUENCE [LARGE SCALE GENOMIC DNA]</scope>
    <source>
        <strain evidence="3 4">ARSEF4384</strain>
    </source>
</reference>
<dbReference type="GO" id="GO:0006754">
    <property type="term" value="P:ATP biosynthetic process"/>
    <property type="evidence" value="ECO:0007669"/>
    <property type="project" value="TreeGrafter"/>
</dbReference>
<evidence type="ECO:0000256" key="1">
    <source>
        <dbReference type="ARBA" id="ARBA00022801"/>
    </source>
</evidence>
<keyword evidence="4" id="KW-1185">Reference proteome</keyword>
<gene>
    <name evidence="3" type="ORF">G3M48_004714</name>
</gene>
<dbReference type="PANTHER" id="PTHR21340:SF0">
    <property type="entry name" value="BIS(5'-NUCLEOSYL)-TETRAPHOSPHATASE [ASYMMETRICAL]"/>
    <property type="match status" value="1"/>
</dbReference>
<dbReference type="InterPro" id="IPR015797">
    <property type="entry name" value="NUDIX_hydrolase-like_dom_sf"/>
</dbReference>